<dbReference type="RefSeq" id="WP_148867938.1">
    <property type="nucleotide sequence ID" value="NZ_VNHO01000036.1"/>
</dbReference>
<gene>
    <name evidence="3" type="ORF">LZ11_02275</name>
</gene>
<name>A0A5S5AFG8_9FIRM</name>
<dbReference type="AlphaFoldDB" id="A0A5S5AFG8"/>
<keyword evidence="2" id="KW-0472">Membrane</keyword>
<comment type="caution">
    <text evidence="3">The sequence shown here is derived from an EMBL/GenBank/DDBJ whole genome shotgun (WGS) entry which is preliminary data.</text>
</comment>
<reference evidence="3 4" key="1">
    <citation type="submission" date="2019-07" db="EMBL/GenBank/DDBJ databases">
        <title>Genomic Encyclopedia of Type Strains, Phase I: the one thousand microbial genomes (KMG-I) project.</title>
        <authorList>
            <person name="Kyrpides N."/>
        </authorList>
    </citation>
    <scope>NUCLEOTIDE SEQUENCE [LARGE SCALE GENOMIC DNA]</scope>
    <source>
        <strain evidence="3 4">DSM 16647</strain>
    </source>
</reference>
<evidence type="ECO:0000256" key="2">
    <source>
        <dbReference type="SAM" id="Phobius"/>
    </source>
</evidence>
<dbReference type="EMBL" id="VNHO01000036">
    <property type="protein sequence ID" value="TYP48707.1"/>
    <property type="molecule type" value="Genomic_DNA"/>
</dbReference>
<evidence type="ECO:0000256" key="1">
    <source>
        <dbReference type="SAM" id="MobiDB-lite"/>
    </source>
</evidence>
<keyword evidence="4" id="KW-1185">Reference proteome</keyword>
<sequence length="150" mass="16519">MKDKAGKYIIKGVFILEVVLAIFIVFGVIVGSVDLFRYFKMIYLTPPLQTFSLLKTFLGHTLLLVIGLELVIMLVQHTPSSVIEVLLFATARKMIIEATTMFDLFLGIISIGGLFAINKIFAPGKTIGEEGLGSESEGTGKEYKLEDDVK</sequence>
<protein>
    <recommendedName>
        <fullName evidence="5">Phosphate-starvation-inducible protein E</fullName>
    </recommendedName>
</protein>
<organism evidence="3 4">
    <name type="scientific">Thermosediminibacter litoriperuensis</name>
    <dbReference type="NCBI Taxonomy" id="291989"/>
    <lineage>
        <taxon>Bacteria</taxon>
        <taxon>Bacillati</taxon>
        <taxon>Bacillota</taxon>
        <taxon>Clostridia</taxon>
        <taxon>Thermosediminibacterales</taxon>
        <taxon>Thermosediminibacteraceae</taxon>
        <taxon>Thermosediminibacter</taxon>
    </lineage>
</organism>
<keyword evidence="2" id="KW-1133">Transmembrane helix</keyword>
<dbReference type="Proteomes" id="UP000322294">
    <property type="component" value="Unassembled WGS sequence"/>
</dbReference>
<evidence type="ECO:0008006" key="5">
    <source>
        <dbReference type="Google" id="ProtNLM"/>
    </source>
</evidence>
<proteinExistence type="predicted"/>
<evidence type="ECO:0000313" key="3">
    <source>
        <dbReference type="EMBL" id="TYP48707.1"/>
    </source>
</evidence>
<feature type="transmembrane region" description="Helical" evidence="2">
    <location>
        <begin position="12"/>
        <end position="33"/>
    </location>
</feature>
<feature type="region of interest" description="Disordered" evidence="1">
    <location>
        <begin position="129"/>
        <end position="150"/>
    </location>
</feature>
<accession>A0A5S5AFG8</accession>
<feature type="compositionally biased region" description="Basic and acidic residues" evidence="1">
    <location>
        <begin position="138"/>
        <end position="150"/>
    </location>
</feature>
<evidence type="ECO:0000313" key="4">
    <source>
        <dbReference type="Proteomes" id="UP000322294"/>
    </source>
</evidence>
<feature type="transmembrane region" description="Helical" evidence="2">
    <location>
        <begin position="53"/>
        <end position="75"/>
    </location>
</feature>
<dbReference type="OrthoDB" id="1696956at2"/>
<feature type="transmembrane region" description="Helical" evidence="2">
    <location>
        <begin position="95"/>
        <end position="117"/>
    </location>
</feature>
<keyword evidence="2" id="KW-0812">Transmembrane</keyword>